<feature type="transmembrane region" description="Helical" evidence="1">
    <location>
        <begin position="89"/>
        <end position="111"/>
    </location>
</feature>
<proteinExistence type="predicted"/>
<keyword evidence="3" id="KW-1185">Reference proteome</keyword>
<protein>
    <submittedName>
        <fullName evidence="2">Metal-dependent hydrolase</fullName>
    </submittedName>
</protein>
<accession>A0ABS5PQ76</accession>
<organism evidence="2 3">
    <name type="scientific">Fusibacter paucivorans</name>
    <dbReference type="NCBI Taxonomy" id="76009"/>
    <lineage>
        <taxon>Bacteria</taxon>
        <taxon>Bacillati</taxon>
        <taxon>Bacillota</taxon>
        <taxon>Clostridia</taxon>
        <taxon>Eubacteriales</taxon>
        <taxon>Eubacteriales Family XII. Incertae Sedis</taxon>
        <taxon>Fusibacter</taxon>
    </lineage>
</organism>
<dbReference type="InterPro" id="IPR053170">
    <property type="entry name" value="Transcription_regulator"/>
</dbReference>
<dbReference type="EMBL" id="JAHBCL010000019">
    <property type="protein sequence ID" value="MBS7527323.1"/>
    <property type="molecule type" value="Genomic_DNA"/>
</dbReference>
<keyword evidence="1" id="KW-1133">Transmembrane helix</keyword>
<dbReference type="PANTHER" id="PTHR40031">
    <property type="entry name" value="HYPOTHETICAL MEMBRANE SPANNING PROTEIN"/>
    <property type="match status" value="1"/>
</dbReference>
<dbReference type="RefSeq" id="WP_213237184.1">
    <property type="nucleotide sequence ID" value="NZ_JAHBCL010000019.1"/>
</dbReference>
<keyword evidence="2" id="KW-0378">Hydrolase</keyword>
<evidence type="ECO:0000256" key="1">
    <source>
        <dbReference type="SAM" id="Phobius"/>
    </source>
</evidence>
<keyword evidence="1" id="KW-0812">Transmembrane</keyword>
<dbReference type="GO" id="GO:0016787">
    <property type="term" value="F:hydrolase activity"/>
    <property type="evidence" value="ECO:0007669"/>
    <property type="project" value="UniProtKB-KW"/>
</dbReference>
<sequence length="315" mass="35908">MDPISHGIIGIAVASFSHEPVAMTSAITIGSMLGAMSPDLDFVIRIFKDDVEYLEHHRGFSHSLPMLALFSIGITAMLSMMPFDNFQFWTTLMWTFLGALSHTVFDILNSYGARLFQRKRKGNILTLYDPIVTLVCFGLIFNRQNGLGIFALAAAVIGPYLILRWYMRERARKNIMKALEAVDTIEDVNVMPSLKIFYKWDFVARGDQYNIVGQYNPFRRNPIHIIKKFEIKDKNLLAIVQKTAIGKKFSQMSPSLHIEVIDEEPTYVTVRIIDLRYFFRNAFLHQGTLILDSAYNPVESVFHPYKLSKAVLVAG</sequence>
<feature type="transmembrane region" description="Helical" evidence="1">
    <location>
        <begin position="123"/>
        <end position="141"/>
    </location>
</feature>
<reference evidence="2 3" key="1">
    <citation type="submission" date="2021-05" db="EMBL/GenBank/DDBJ databases">
        <title>Fusibacter ferrireducens sp. nov., an anaerobic, sulfur- and Fe-reducing bacterium isolated from the mangrove sediment.</title>
        <authorList>
            <person name="Qiu D."/>
        </authorList>
    </citation>
    <scope>NUCLEOTIDE SEQUENCE [LARGE SCALE GENOMIC DNA]</scope>
    <source>
        <strain evidence="2 3">DSM 12116</strain>
    </source>
</reference>
<feature type="transmembrane region" description="Helical" evidence="1">
    <location>
        <begin position="64"/>
        <end position="83"/>
    </location>
</feature>
<keyword evidence="1" id="KW-0472">Membrane</keyword>
<feature type="transmembrane region" description="Helical" evidence="1">
    <location>
        <begin position="147"/>
        <end position="167"/>
    </location>
</feature>
<gene>
    <name evidence="2" type="ORF">KHM83_11580</name>
</gene>
<dbReference type="Proteomes" id="UP000746471">
    <property type="component" value="Unassembled WGS sequence"/>
</dbReference>
<evidence type="ECO:0000313" key="2">
    <source>
        <dbReference type="EMBL" id="MBS7527323.1"/>
    </source>
</evidence>
<dbReference type="PANTHER" id="PTHR40031:SF1">
    <property type="entry name" value="MEMBRANE-BOUND METAL-DEPENDENT HYDROLASE"/>
    <property type="match status" value="1"/>
</dbReference>
<name>A0ABS5PQ76_9FIRM</name>
<evidence type="ECO:0000313" key="3">
    <source>
        <dbReference type="Proteomes" id="UP000746471"/>
    </source>
</evidence>
<comment type="caution">
    <text evidence="2">The sequence shown here is derived from an EMBL/GenBank/DDBJ whole genome shotgun (WGS) entry which is preliminary data.</text>
</comment>
<dbReference type="Pfam" id="PF04307">
    <property type="entry name" value="YdjM"/>
    <property type="match status" value="1"/>
</dbReference>
<dbReference type="InterPro" id="IPR007404">
    <property type="entry name" value="YdjM-like"/>
</dbReference>